<dbReference type="EMBL" id="WKKG01000008">
    <property type="protein sequence ID" value="MRX69370.1"/>
    <property type="molecule type" value="Genomic_DNA"/>
</dbReference>
<dbReference type="EMBL" id="FXTA01000006">
    <property type="protein sequence ID" value="SMO89657.1"/>
    <property type="molecule type" value="Genomic_DNA"/>
</dbReference>
<evidence type="ECO:0000256" key="1">
    <source>
        <dbReference type="SAM" id="MobiDB-lite"/>
    </source>
</evidence>
<feature type="region of interest" description="Disordered" evidence="1">
    <location>
        <begin position="928"/>
        <end position="949"/>
    </location>
</feature>
<dbReference type="GO" id="GO:0090313">
    <property type="term" value="P:regulation of protein targeting to membrane"/>
    <property type="evidence" value="ECO:0007669"/>
    <property type="project" value="TreeGrafter"/>
</dbReference>
<evidence type="ECO:0000313" key="5">
    <source>
        <dbReference type="Proteomes" id="UP000317289"/>
    </source>
</evidence>
<organism evidence="4 5">
    <name type="scientific">Flavobacterium resistens</name>
    <dbReference type="NCBI Taxonomy" id="443612"/>
    <lineage>
        <taxon>Bacteria</taxon>
        <taxon>Pseudomonadati</taxon>
        <taxon>Bacteroidota</taxon>
        <taxon>Flavobacteriia</taxon>
        <taxon>Flavobacteriales</taxon>
        <taxon>Flavobacteriaceae</taxon>
        <taxon>Flavobacterium</taxon>
    </lineage>
</organism>
<evidence type="ECO:0000313" key="3">
    <source>
        <dbReference type="EMBL" id="MRX69370.1"/>
    </source>
</evidence>
<dbReference type="InterPro" id="IPR052894">
    <property type="entry name" value="AsmA-related"/>
</dbReference>
<feature type="transmembrane region" description="Helical" evidence="2">
    <location>
        <begin position="12"/>
        <end position="34"/>
    </location>
</feature>
<sequence>MKTSYKNISLKILKWTGITIAGVLLLLFLIPLLFPGKVASEVKKIANERLDTKLDFSKSKLSFFTHFPSLTVSLDDLSMTGSAPFSNDTLLKAEQVAFGINLKRLIFDNEVKINKLYVSDALINIMVNQKGQANYNIYIAPEDRKDEKNDPNAPEEGTAIRLERIDLKNCHVKYNDRSAKILVDAKGFNYIGKGNLSEDIFDLNTNAKIDNLDFFYDRTGYLRRKNVSANLITRINTHALSFILQKNELHINKLPLKFTGLFTILKDGYKINIKAASENTTVKDLLSVMPPEYLTWLEKTEVSGRSDLLFTFKGNYNVAKKQKPNLAFNLKIDNGAVNYKNAPVPLTDFQMDLNAILPELDMEQLLVNLRTFKFKVGEKDYFNAYLRSKGFNEMMIDASVKGALDLAVVDAALGLNSLELKGILKTNIQAKGLFSTSKKLFPKTIGGIALHNGWLKTNSYPNPITDITFVANVLNKAGTYQDLIVAVAPASFVFEGNPMYVNATLSDFSDLAYNAKIKGELNVGRIYQVFSQKGIDITGYAKADLSLKGKQSYATTGQYHKLDNRGTLLLKNIKATSELFPKAFFIKQGNFRFQNEKMWFEKFYASYGKSDFDINGYLLNTINYFLESHGTLSGNFNMKSKLINVDEFMALEKGENKDRNIEVDYAKEDHPKMSGVVIVPKNLNVSLNANADKVEYNGLILNKLSGKVGIAKEGFYLEKATFSIIDCILGIDASYKDESPTSAHFDAHFTAKDFSVQRAYKEIPMFHDMVTVAEKAQGIISVDYKVKGDLNGNMGPIYESLEGGGTINLSDVQVKGLKLFDGISSKTGQKGLDNPDMKGIEINSSIDNNLIHVEPFTFSVASFRPTIKGTTSFDGLLDLRMRLGLPPFGIIGFPIVITGTHEDPKIKIFSKTGQKIDEAVYDEKHNKVIREEKVSKPKNAKSNENKNSK</sequence>
<keyword evidence="2" id="KW-0812">Transmembrane</keyword>
<dbReference type="Proteomes" id="UP000468990">
    <property type="component" value="Unassembled WGS sequence"/>
</dbReference>
<evidence type="ECO:0000313" key="4">
    <source>
        <dbReference type="EMBL" id="SMO89657.1"/>
    </source>
</evidence>
<keyword evidence="2" id="KW-0472">Membrane</keyword>
<dbReference type="PANTHER" id="PTHR30441:SF8">
    <property type="entry name" value="DUF748 DOMAIN-CONTAINING PROTEIN"/>
    <property type="match status" value="1"/>
</dbReference>
<proteinExistence type="predicted"/>
<keyword evidence="6" id="KW-1185">Reference proteome</keyword>
<accession>A0A521F0M6</accession>
<dbReference type="AlphaFoldDB" id="A0A521F0M6"/>
<protein>
    <submittedName>
        <fullName evidence="4">AsmA protein</fullName>
    </submittedName>
    <submittedName>
        <fullName evidence="3">Membrane assembly protein AsmA</fullName>
    </submittedName>
</protein>
<dbReference type="GO" id="GO:0005886">
    <property type="term" value="C:plasma membrane"/>
    <property type="evidence" value="ECO:0007669"/>
    <property type="project" value="TreeGrafter"/>
</dbReference>
<reference evidence="4 5" key="1">
    <citation type="submission" date="2017-05" db="EMBL/GenBank/DDBJ databases">
        <authorList>
            <person name="Varghese N."/>
            <person name="Submissions S."/>
        </authorList>
    </citation>
    <scope>NUCLEOTIDE SEQUENCE [LARGE SCALE GENOMIC DNA]</scope>
    <source>
        <strain evidence="4 5">DSM 19382</strain>
    </source>
</reference>
<evidence type="ECO:0000256" key="2">
    <source>
        <dbReference type="SAM" id="Phobius"/>
    </source>
</evidence>
<evidence type="ECO:0000313" key="6">
    <source>
        <dbReference type="Proteomes" id="UP000468990"/>
    </source>
</evidence>
<keyword evidence="2" id="KW-1133">Transmembrane helix</keyword>
<reference evidence="3 6" key="2">
    <citation type="submission" date="2019-11" db="EMBL/GenBank/DDBJ databases">
        <title>Flavobacterium resistens genome.</title>
        <authorList>
            <person name="Wilson V.M."/>
            <person name="Newman J.D."/>
        </authorList>
    </citation>
    <scope>NUCLEOTIDE SEQUENCE [LARGE SCALE GENOMIC DNA]</scope>
    <source>
        <strain evidence="3 6">DSM 19382</strain>
    </source>
</reference>
<dbReference type="OrthoDB" id="596403at2"/>
<dbReference type="RefSeq" id="WP_142452145.1">
    <property type="nucleotide sequence ID" value="NZ_FXTA01000006.1"/>
</dbReference>
<dbReference type="Proteomes" id="UP000317289">
    <property type="component" value="Unassembled WGS sequence"/>
</dbReference>
<gene>
    <name evidence="3" type="ORF">GJU42_15465</name>
    <name evidence="4" type="ORF">SAMN06265349_10666</name>
</gene>
<dbReference type="PANTHER" id="PTHR30441">
    <property type="entry name" value="DUF748 DOMAIN-CONTAINING PROTEIN"/>
    <property type="match status" value="1"/>
</dbReference>
<name>A0A521F0M6_9FLAO</name>